<reference evidence="1 2" key="1">
    <citation type="journal article" date="2019" name="Int. J. Syst. Evol. Microbiol.">
        <title>The Global Catalogue of Microorganisms (GCM) 10K type strain sequencing project: providing services to taxonomists for standard genome sequencing and annotation.</title>
        <authorList>
            <consortium name="The Broad Institute Genomics Platform"/>
            <consortium name="The Broad Institute Genome Sequencing Center for Infectious Disease"/>
            <person name="Wu L."/>
            <person name="Ma J."/>
        </authorList>
    </citation>
    <scope>NUCLEOTIDE SEQUENCE [LARGE SCALE GENOMIC DNA]</scope>
    <source>
        <strain evidence="1 2">JCM 16114</strain>
    </source>
</reference>
<evidence type="ECO:0000313" key="1">
    <source>
        <dbReference type="EMBL" id="GAA2214143.1"/>
    </source>
</evidence>
<accession>A0ABN3CXB4</accession>
<protein>
    <recommendedName>
        <fullName evidence="3">Transcriptional regulator</fullName>
    </recommendedName>
</protein>
<sequence>MANQRKDITNHPLTHIRQERGWTYQDLVNAVAEEAKRMGVRNMAARREKAWRWETWGVEPDLETQYALASVLGVSQNDVRRLEWPTWIPTGMQVRTDTPWNQAGAIHTLEKELEDVMLDRRGFMIIAGSTVSAIAYSWTSIEPERVAAALNGRVIDEEIVTWIENRIPSLRRMDDKLGGAKLRDLVGAELHLVSELLANGTYTSRVGRRLFDAAGELGQLAGWVSFDTGLNAAAQRYYLAALRAAHAADNRPLAANIVACMSFQSVIVGDPRDGVTLAQSAVSAGGRSATPRVRSFLATREASAYARAGDAAACQRALSRADAELDRADKVDKADDPAWIYYFDEAELIAQAGACYLNLDMLKKADSELEIALANQDPSYVRDRILYQTRRATTQFRLGNLDHACTLATEAAALTRKARSRRSTQAVRDFRLLLASAETEPLVRELDSYIAALG</sequence>
<gene>
    <name evidence="1" type="ORF">GCM10009850_096070</name>
</gene>
<keyword evidence="2" id="KW-1185">Reference proteome</keyword>
<organism evidence="1 2">
    <name type="scientific">Nonomuraea monospora</name>
    <dbReference type="NCBI Taxonomy" id="568818"/>
    <lineage>
        <taxon>Bacteria</taxon>
        <taxon>Bacillati</taxon>
        <taxon>Actinomycetota</taxon>
        <taxon>Actinomycetes</taxon>
        <taxon>Streptosporangiales</taxon>
        <taxon>Streptosporangiaceae</taxon>
        <taxon>Nonomuraea</taxon>
    </lineage>
</organism>
<evidence type="ECO:0008006" key="3">
    <source>
        <dbReference type="Google" id="ProtNLM"/>
    </source>
</evidence>
<dbReference type="InterPro" id="IPR010982">
    <property type="entry name" value="Lambda_DNA-bd_dom_sf"/>
</dbReference>
<evidence type="ECO:0000313" key="2">
    <source>
        <dbReference type="Proteomes" id="UP001499843"/>
    </source>
</evidence>
<proteinExistence type="predicted"/>
<dbReference type="Proteomes" id="UP001499843">
    <property type="component" value="Unassembled WGS sequence"/>
</dbReference>
<dbReference type="EMBL" id="BAAAQX010000038">
    <property type="protein sequence ID" value="GAA2214143.1"/>
    <property type="molecule type" value="Genomic_DNA"/>
</dbReference>
<dbReference type="Gene3D" id="1.10.260.40">
    <property type="entry name" value="lambda repressor-like DNA-binding domains"/>
    <property type="match status" value="1"/>
</dbReference>
<dbReference type="RefSeq" id="WP_344491125.1">
    <property type="nucleotide sequence ID" value="NZ_BAAAQX010000038.1"/>
</dbReference>
<comment type="caution">
    <text evidence="1">The sequence shown here is derived from an EMBL/GenBank/DDBJ whole genome shotgun (WGS) entry which is preliminary data.</text>
</comment>
<name>A0ABN3CXB4_9ACTN</name>